<sequence>RSFRLLCPLPDPNPRQSVLCLSPRQWNLFWSLTLPTSTRNIWFWLLHNSLSSASILHAIIPSSVTSPKWRLCGHSNQTPEHFLVECPLIWQVWTMTMSRWIPQWPARPSTILRAFYALTLSPSPPHIDSYYVLDGVLATVWKAYWRKIFDNVPFVSANIVVSVNKLLQFFFQSSHLLD</sequence>
<organism evidence="1 2">
    <name type="scientific">Phycomyces blakesleeanus</name>
    <dbReference type="NCBI Taxonomy" id="4837"/>
    <lineage>
        <taxon>Eukaryota</taxon>
        <taxon>Fungi</taxon>
        <taxon>Fungi incertae sedis</taxon>
        <taxon>Mucoromycota</taxon>
        <taxon>Mucoromycotina</taxon>
        <taxon>Mucoromycetes</taxon>
        <taxon>Mucorales</taxon>
        <taxon>Phycomycetaceae</taxon>
        <taxon>Phycomyces</taxon>
    </lineage>
</organism>
<feature type="non-terminal residue" evidence="1">
    <location>
        <position position="1"/>
    </location>
</feature>
<accession>A0ABR3B2K4</accession>
<dbReference type="Proteomes" id="UP001448207">
    <property type="component" value="Unassembled WGS sequence"/>
</dbReference>
<evidence type="ECO:0000313" key="1">
    <source>
        <dbReference type="EMBL" id="KAL0087484.1"/>
    </source>
</evidence>
<proteinExistence type="predicted"/>
<keyword evidence="2" id="KW-1185">Reference proteome</keyword>
<protein>
    <recommendedName>
        <fullName evidence="3">Reverse transcriptase zinc-binding domain-containing protein</fullName>
    </recommendedName>
</protein>
<gene>
    <name evidence="1" type="ORF">J3Q64DRAFT_1638624</name>
</gene>
<evidence type="ECO:0000313" key="2">
    <source>
        <dbReference type="Proteomes" id="UP001448207"/>
    </source>
</evidence>
<evidence type="ECO:0008006" key="3">
    <source>
        <dbReference type="Google" id="ProtNLM"/>
    </source>
</evidence>
<name>A0ABR3B2K4_PHYBL</name>
<dbReference type="EMBL" id="JBCLYO010000007">
    <property type="protein sequence ID" value="KAL0087484.1"/>
    <property type="molecule type" value="Genomic_DNA"/>
</dbReference>
<comment type="caution">
    <text evidence="1">The sequence shown here is derived from an EMBL/GenBank/DDBJ whole genome shotgun (WGS) entry which is preliminary data.</text>
</comment>
<reference evidence="1 2" key="1">
    <citation type="submission" date="2024-04" db="EMBL/GenBank/DDBJ databases">
        <title>Symmetric and asymmetric DNA N6-adenine methylation regulates different biological responses in Mucorales.</title>
        <authorList>
            <consortium name="Lawrence Berkeley National Laboratory"/>
            <person name="Lax C."/>
            <person name="Mondo S.J."/>
            <person name="Osorio-Concepcion M."/>
            <person name="Muszewska A."/>
            <person name="Corrochano-Luque M."/>
            <person name="Gutierrez G."/>
            <person name="Riley R."/>
            <person name="Lipzen A."/>
            <person name="Guo J."/>
            <person name="Hundley H."/>
            <person name="Amirebrahimi M."/>
            <person name="Ng V."/>
            <person name="Lorenzo-Gutierrez D."/>
            <person name="Binder U."/>
            <person name="Yang J."/>
            <person name="Song Y."/>
            <person name="Canovas D."/>
            <person name="Navarro E."/>
            <person name="Freitag M."/>
            <person name="Gabaldon T."/>
            <person name="Grigoriev I.V."/>
            <person name="Corrochano L.M."/>
            <person name="Nicolas F.E."/>
            <person name="Garre V."/>
        </authorList>
    </citation>
    <scope>NUCLEOTIDE SEQUENCE [LARGE SCALE GENOMIC DNA]</scope>
    <source>
        <strain evidence="1 2">L51</strain>
    </source>
</reference>